<evidence type="ECO:0000259" key="2">
    <source>
        <dbReference type="Pfam" id="PF20432"/>
    </source>
</evidence>
<gene>
    <name evidence="3" type="ORF">DYBT9623_03874</name>
</gene>
<dbReference type="RefSeq" id="WP_229254749.1">
    <property type="nucleotide sequence ID" value="NZ_CAJRAU010000005.1"/>
</dbReference>
<proteinExistence type="predicted"/>
<dbReference type="InterPro" id="IPR046847">
    <property type="entry name" value="Xre-like_HTH"/>
</dbReference>
<keyword evidence="4" id="KW-1185">Reference proteome</keyword>
<organism evidence="3 4">
    <name type="scientific">Dyadobacter linearis</name>
    <dbReference type="NCBI Taxonomy" id="2823330"/>
    <lineage>
        <taxon>Bacteria</taxon>
        <taxon>Pseudomonadati</taxon>
        <taxon>Bacteroidota</taxon>
        <taxon>Cytophagia</taxon>
        <taxon>Cytophagales</taxon>
        <taxon>Spirosomataceae</taxon>
        <taxon>Dyadobacter</taxon>
    </lineage>
</organism>
<sequence>MSAPVSMFHEDFVPYGSKHSSDFSLIRISREGVLRATADEVSDLVGLTDNEVAYVLGMTPRNLHRIQADKKLGTDASERLLLLKNVLNHALDTFDGKSNTVRNWLRTPLSELDDQSPLQLMDTITGFGLVEDVLGRLDYGLPA</sequence>
<comment type="caution">
    <text evidence="3">The sequence shown here is derived from an EMBL/GenBank/DDBJ whole genome shotgun (WGS) entry which is preliminary data.</text>
</comment>
<dbReference type="Pfam" id="PF20432">
    <property type="entry name" value="Xre-like-HTH"/>
    <property type="match status" value="1"/>
</dbReference>
<name>A0ABM8UUF0_9BACT</name>
<dbReference type="InterPro" id="IPR011979">
    <property type="entry name" value="Antitox_Xre"/>
</dbReference>
<dbReference type="Pfam" id="PF09722">
    <property type="entry name" value="Xre_MbcA_ParS_C"/>
    <property type="match status" value="1"/>
</dbReference>
<evidence type="ECO:0008006" key="5">
    <source>
        <dbReference type="Google" id="ProtNLM"/>
    </source>
</evidence>
<dbReference type="Proteomes" id="UP000679725">
    <property type="component" value="Unassembled WGS sequence"/>
</dbReference>
<evidence type="ECO:0000313" key="4">
    <source>
        <dbReference type="Proteomes" id="UP000679725"/>
    </source>
</evidence>
<dbReference type="InterPro" id="IPR024467">
    <property type="entry name" value="Xre/MbcA/ParS-like_toxin-bd"/>
</dbReference>
<reference evidence="3 4" key="1">
    <citation type="submission" date="2021-04" db="EMBL/GenBank/DDBJ databases">
        <authorList>
            <person name="Rodrigo-Torres L."/>
            <person name="Arahal R. D."/>
            <person name="Lucena T."/>
        </authorList>
    </citation>
    <scope>NUCLEOTIDE SEQUENCE [LARGE SCALE GENOMIC DNA]</scope>
    <source>
        <strain evidence="3 4">CECT 9623</strain>
    </source>
</reference>
<feature type="domain" description="Antitoxin Xre-like helix-turn-helix" evidence="2">
    <location>
        <begin position="25"/>
        <end position="83"/>
    </location>
</feature>
<dbReference type="EMBL" id="CAJRAU010000005">
    <property type="protein sequence ID" value="CAG5071898.1"/>
    <property type="molecule type" value="Genomic_DNA"/>
</dbReference>
<dbReference type="NCBIfam" id="TIGR02293">
    <property type="entry name" value="TAS_TIGR02293"/>
    <property type="match status" value="1"/>
</dbReference>
<feature type="domain" description="Antitoxin Xre/MbcA/ParS-like toxin-binding" evidence="1">
    <location>
        <begin position="90"/>
        <end position="140"/>
    </location>
</feature>
<accession>A0ABM8UUF0</accession>
<evidence type="ECO:0000313" key="3">
    <source>
        <dbReference type="EMBL" id="CAG5071898.1"/>
    </source>
</evidence>
<protein>
    <recommendedName>
        <fullName evidence="5">Toxin-antitoxin system antitoxin component, TIGR02293 family</fullName>
    </recommendedName>
</protein>
<evidence type="ECO:0000259" key="1">
    <source>
        <dbReference type="Pfam" id="PF09722"/>
    </source>
</evidence>